<proteinExistence type="predicted"/>
<feature type="non-terminal residue" evidence="1">
    <location>
        <position position="324"/>
    </location>
</feature>
<organism evidence="1">
    <name type="scientific">Tanacetum cinerariifolium</name>
    <name type="common">Dalmatian daisy</name>
    <name type="synonym">Chrysanthemum cinerariifolium</name>
    <dbReference type="NCBI Taxonomy" id="118510"/>
    <lineage>
        <taxon>Eukaryota</taxon>
        <taxon>Viridiplantae</taxon>
        <taxon>Streptophyta</taxon>
        <taxon>Embryophyta</taxon>
        <taxon>Tracheophyta</taxon>
        <taxon>Spermatophyta</taxon>
        <taxon>Magnoliopsida</taxon>
        <taxon>eudicotyledons</taxon>
        <taxon>Gunneridae</taxon>
        <taxon>Pentapetalae</taxon>
        <taxon>asterids</taxon>
        <taxon>campanulids</taxon>
        <taxon>Asterales</taxon>
        <taxon>Asteraceae</taxon>
        <taxon>Asteroideae</taxon>
        <taxon>Anthemideae</taxon>
        <taxon>Anthemidinae</taxon>
        <taxon>Tanacetum</taxon>
    </lineage>
</organism>
<name>A0A6L2NA30_TANCI</name>
<gene>
    <name evidence="1" type="ORF">Tci_053372</name>
</gene>
<dbReference type="EMBL" id="BKCJ010008271">
    <property type="protein sequence ID" value="GEU81394.1"/>
    <property type="molecule type" value="Genomic_DNA"/>
</dbReference>
<protein>
    <submittedName>
        <fullName evidence="1">Uncharacterized protein</fullName>
    </submittedName>
</protein>
<sequence>MILESVEHGLLIWPTIEENGVIRTKKYAELSVAEKYQANCDMKATNIILQGLPSDIYSLVNHHGVAKDQWKRIQLLMQGDDPIACLNKAIAFLTAIASSRVTVQQVQRRQGQNYSVIRYKSNANSLGKTIQVNRQGLLNVTTVKVKDIWLGNALSLRDQGMQHAVLMANISNYGSDVISWVPHSETYLNDMENQSVLAMQDFEQPPNVDFTDNEIHSDSNIILLTEDFEKRFTPQQELSGEQAFWLRMFDPTSKPSDALPVKIKAPKELSKISLWVKAIKGLNSTLPNLTMIKGKEIVDIAAQKPSGNTIVLEMFKLYLEPLAP</sequence>
<dbReference type="AlphaFoldDB" id="A0A6L2NA30"/>
<comment type="caution">
    <text evidence="1">The sequence shown here is derived from an EMBL/GenBank/DDBJ whole genome shotgun (WGS) entry which is preliminary data.</text>
</comment>
<accession>A0A6L2NA30</accession>
<evidence type="ECO:0000313" key="1">
    <source>
        <dbReference type="EMBL" id="GEU81394.1"/>
    </source>
</evidence>
<reference evidence="1" key="1">
    <citation type="journal article" date="2019" name="Sci. Rep.">
        <title>Draft genome of Tanacetum cinerariifolium, the natural source of mosquito coil.</title>
        <authorList>
            <person name="Yamashiro T."/>
            <person name="Shiraishi A."/>
            <person name="Satake H."/>
            <person name="Nakayama K."/>
        </authorList>
    </citation>
    <scope>NUCLEOTIDE SEQUENCE</scope>
</reference>